<evidence type="ECO:0000313" key="3">
    <source>
        <dbReference type="EMBL" id="WEJ61940.1"/>
    </source>
</evidence>
<gene>
    <name evidence="3" type="ORF">NR989_07930</name>
</gene>
<accession>A0ABY8C7K2</accession>
<dbReference type="InterPro" id="IPR001623">
    <property type="entry name" value="DnaJ_domain"/>
</dbReference>
<dbReference type="EMBL" id="CP102381">
    <property type="protein sequence ID" value="WEJ61940.1"/>
    <property type="molecule type" value="Genomic_DNA"/>
</dbReference>
<dbReference type="InterPro" id="IPR029024">
    <property type="entry name" value="TerB-like"/>
</dbReference>
<dbReference type="SMART" id="SM00271">
    <property type="entry name" value="DnaJ"/>
    <property type="match status" value="1"/>
</dbReference>
<dbReference type="SUPFAM" id="SSF158682">
    <property type="entry name" value="TerB-like"/>
    <property type="match status" value="1"/>
</dbReference>
<reference evidence="3 4" key="1">
    <citation type="submission" date="2022-06" db="EMBL/GenBank/DDBJ databases">
        <title>Thiomicrohabdus sp. nov, an obligately chemolithoautotrophic, sulfur-oxidizing bacterium isolated from beach of Guanyin Mountain. Amoy.</title>
        <authorList>
            <person name="Zhu H."/>
        </authorList>
    </citation>
    <scope>NUCLEOTIDE SEQUENCE [LARGE SCALE GENOMIC DNA]</scope>
    <source>
        <strain evidence="3 4">XGS-01</strain>
    </source>
</reference>
<evidence type="ECO:0000256" key="1">
    <source>
        <dbReference type="ARBA" id="ARBA00023186"/>
    </source>
</evidence>
<dbReference type="Gene3D" id="1.10.3680.10">
    <property type="entry name" value="TerB-like"/>
    <property type="match status" value="1"/>
</dbReference>
<keyword evidence="1" id="KW-0143">Chaperone</keyword>
<feature type="domain" description="J" evidence="2">
    <location>
        <begin position="209"/>
        <end position="273"/>
    </location>
</feature>
<dbReference type="RefSeq" id="WP_275594198.1">
    <property type="nucleotide sequence ID" value="NZ_CP102381.1"/>
</dbReference>
<evidence type="ECO:0000259" key="2">
    <source>
        <dbReference type="PROSITE" id="PS50076"/>
    </source>
</evidence>
<keyword evidence="4" id="KW-1185">Reference proteome</keyword>
<protein>
    <submittedName>
        <fullName evidence="3">DnaJ domain-containing protein</fullName>
    </submittedName>
</protein>
<dbReference type="SUPFAM" id="SSF46565">
    <property type="entry name" value="Chaperone J-domain"/>
    <property type="match status" value="1"/>
</dbReference>
<proteinExistence type="predicted"/>
<evidence type="ECO:0000313" key="4">
    <source>
        <dbReference type="Proteomes" id="UP001222275"/>
    </source>
</evidence>
<dbReference type="Pfam" id="PF00226">
    <property type="entry name" value="DnaJ"/>
    <property type="match status" value="1"/>
</dbReference>
<dbReference type="InterPro" id="IPR036869">
    <property type="entry name" value="J_dom_sf"/>
</dbReference>
<sequence length="274" mass="30526">MRFLKYLLLIVVGIIAWLISLAFKTTRKTVDIGVDAYKSVKHSESFDEAYKNFTSNQYAKTRMSVPEEIIALMAKIAKSDGKISDLEVEFMSDTIKSMAHAMKAAGLPDIVVKSAKKRLFALANKAKKDQNPTSYYCQTLSESGLEVRAGALMQMISFASLDGLSEKTLELVFEIGRLMTFSDEQIQQLIDQVNGQGGSAYSDPKMGEDPYAVLGCKESDDFALIKKAYRKMVKENHPDFMHGKGMDDAEIKAATEKMQDINAAFEDIKKRKGL</sequence>
<dbReference type="Proteomes" id="UP001222275">
    <property type="component" value="Chromosome"/>
</dbReference>
<name>A0ABY8C7K2_9GAMM</name>
<organism evidence="3 4">
    <name type="scientific">Thiomicrorhabdus lithotrophica</name>
    <dbReference type="NCBI Taxonomy" id="2949997"/>
    <lineage>
        <taxon>Bacteria</taxon>
        <taxon>Pseudomonadati</taxon>
        <taxon>Pseudomonadota</taxon>
        <taxon>Gammaproteobacteria</taxon>
        <taxon>Thiotrichales</taxon>
        <taxon>Piscirickettsiaceae</taxon>
        <taxon>Thiomicrorhabdus</taxon>
    </lineage>
</organism>
<dbReference type="PRINTS" id="PR00625">
    <property type="entry name" value="JDOMAIN"/>
</dbReference>
<dbReference type="Gene3D" id="1.10.287.110">
    <property type="entry name" value="DnaJ domain"/>
    <property type="match status" value="1"/>
</dbReference>
<dbReference type="PROSITE" id="PS50076">
    <property type="entry name" value="DNAJ_2"/>
    <property type="match status" value="1"/>
</dbReference>
<dbReference type="CDD" id="cd06257">
    <property type="entry name" value="DnaJ"/>
    <property type="match status" value="1"/>
</dbReference>